<comment type="caution">
    <text evidence="1">The sequence shown here is derived from an EMBL/GenBank/DDBJ whole genome shotgun (WGS) entry which is preliminary data.</text>
</comment>
<proteinExistence type="predicted"/>
<sequence>MLLLDNSAEAFLSRFCFQSRMACLVAFWASDVALTYSFMQASAIEDVWHSWAAAGPERSKTSLAVRPSWRCLPR</sequence>
<reference evidence="1 2" key="1">
    <citation type="submission" date="2014-09" db="EMBL/GenBank/DDBJ databases">
        <title>Draft genome of Bradyrhizobium japonicum Is-34.</title>
        <authorList>
            <person name="Tsurumaru H."/>
            <person name="Yamakawa T."/>
            <person name="Hashimoto S."/>
            <person name="Okizaki K."/>
            <person name="Kanesaki Y."/>
            <person name="Yoshikawa H."/>
            <person name="Yajima S."/>
        </authorList>
    </citation>
    <scope>NUCLEOTIDE SEQUENCE [LARGE SCALE GENOMIC DNA]</scope>
    <source>
        <strain evidence="1 2">Is-34</strain>
    </source>
</reference>
<evidence type="ECO:0000313" key="1">
    <source>
        <dbReference type="EMBL" id="KGT76787.1"/>
    </source>
</evidence>
<organism evidence="1 2">
    <name type="scientific">Bradyrhizobium japonicum</name>
    <dbReference type="NCBI Taxonomy" id="375"/>
    <lineage>
        <taxon>Bacteria</taxon>
        <taxon>Pseudomonadati</taxon>
        <taxon>Pseudomonadota</taxon>
        <taxon>Alphaproteobacteria</taxon>
        <taxon>Hyphomicrobiales</taxon>
        <taxon>Nitrobacteraceae</taxon>
        <taxon>Bradyrhizobium</taxon>
    </lineage>
</organism>
<evidence type="ECO:0000313" key="2">
    <source>
        <dbReference type="Proteomes" id="UP000030377"/>
    </source>
</evidence>
<dbReference type="Proteomes" id="UP000030377">
    <property type="component" value="Unassembled WGS sequence"/>
</dbReference>
<protein>
    <submittedName>
        <fullName evidence="1">Uncharacterized protein</fullName>
    </submittedName>
</protein>
<dbReference type="AlphaFoldDB" id="A0A0A3XQS0"/>
<gene>
    <name evidence="1" type="ORF">MA20_29020</name>
</gene>
<dbReference type="EMBL" id="JRPN01000020">
    <property type="protein sequence ID" value="KGT76787.1"/>
    <property type="molecule type" value="Genomic_DNA"/>
</dbReference>
<name>A0A0A3XQS0_BRAJP</name>
<accession>A0A0A3XQS0</accession>